<feature type="compositionally biased region" description="Basic residues" evidence="1">
    <location>
        <begin position="81"/>
        <end position="96"/>
    </location>
</feature>
<feature type="compositionally biased region" description="Basic and acidic residues" evidence="1">
    <location>
        <begin position="62"/>
        <end position="80"/>
    </location>
</feature>
<organism evidence="2">
    <name type="scientific">Arion vulgaris</name>
    <dbReference type="NCBI Taxonomy" id="1028688"/>
    <lineage>
        <taxon>Eukaryota</taxon>
        <taxon>Metazoa</taxon>
        <taxon>Spiralia</taxon>
        <taxon>Lophotrochozoa</taxon>
        <taxon>Mollusca</taxon>
        <taxon>Gastropoda</taxon>
        <taxon>Heterobranchia</taxon>
        <taxon>Euthyneura</taxon>
        <taxon>Panpulmonata</taxon>
        <taxon>Eupulmonata</taxon>
        <taxon>Stylommatophora</taxon>
        <taxon>Helicina</taxon>
        <taxon>Arionoidea</taxon>
        <taxon>Arionidae</taxon>
        <taxon>Arion</taxon>
    </lineage>
</organism>
<proteinExistence type="predicted"/>
<dbReference type="EMBL" id="HACG01018459">
    <property type="protein sequence ID" value="CEK65324.1"/>
    <property type="molecule type" value="Transcribed_RNA"/>
</dbReference>
<evidence type="ECO:0000313" key="2">
    <source>
        <dbReference type="EMBL" id="CEK65324.1"/>
    </source>
</evidence>
<sequence length="96" mass="10647">KSITDRSKSHHMSASTTIFLVDPLPATSVTKGTFRSQIASQNTKGIRTLHTPLPAGTSAVRPKKDTSKQHKWKINTETKLARGKKQHRGPLSFKRT</sequence>
<protein>
    <submittedName>
        <fullName evidence="2">Uncharacterized protein</fullName>
    </submittedName>
</protein>
<name>A0A0B6Z9P3_9EUPU</name>
<dbReference type="AlphaFoldDB" id="A0A0B6Z9P3"/>
<accession>A0A0B6Z9P3</accession>
<feature type="region of interest" description="Disordered" evidence="1">
    <location>
        <begin position="48"/>
        <end position="96"/>
    </location>
</feature>
<reference evidence="2" key="1">
    <citation type="submission" date="2014-12" db="EMBL/GenBank/DDBJ databases">
        <title>Insight into the proteome of Arion vulgaris.</title>
        <authorList>
            <person name="Aradska J."/>
            <person name="Bulat T."/>
            <person name="Smidak R."/>
            <person name="Sarate P."/>
            <person name="Gangsoo J."/>
            <person name="Sialana F."/>
            <person name="Bilban M."/>
            <person name="Lubec G."/>
        </authorList>
    </citation>
    <scope>NUCLEOTIDE SEQUENCE</scope>
    <source>
        <tissue evidence="2">Skin</tissue>
    </source>
</reference>
<evidence type="ECO:0000256" key="1">
    <source>
        <dbReference type="SAM" id="MobiDB-lite"/>
    </source>
</evidence>
<gene>
    <name evidence="2" type="primary">ORF54671</name>
</gene>
<feature type="non-terminal residue" evidence="2">
    <location>
        <position position="1"/>
    </location>
</feature>